<keyword evidence="11" id="KW-0548">Nucleotidyltransferase</keyword>
<dbReference type="InterPro" id="IPR035965">
    <property type="entry name" value="PAS-like_dom_sf"/>
</dbReference>
<feature type="domain" description="GGDEF" evidence="10">
    <location>
        <begin position="551"/>
        <end position="681"/>
    </location>
</feature>
<accession>A0AA46TUP9</accession>
<dbReference type="Pfam" id="PF00990">
    <property type="entry name" value="GGDEF"/>
    <property type="match status" value="1"/>
</dbReference>
<dbReference type="Pfam" id="PF00360">
    <property type="entry name" value="PHY"/>
    <property type="match status" value="1"/>
</dbReference>
<dbReference type="SMART" id="SM00065">
    <property type="entry name" value="GAF"/>
    <property type="match status" value="1"/>
</dbReference>
<dbReference type="InterPro" id="IPR029787">
    <property type="entry name" value="Nucleotide_cyclase"/>
</dbReference>
<keyword evidence="4" id="KW-0716">Sensory transduction</keyword>
<evidence type="ECO:0000256" key="8">
    <source>
        <dbReference type="SAM" id="Coils"/>
    </source>
</evidence>
<dbReference type="GO" id="GO:0052621">
    <property type="term" value="F:diguanylate cyclase activity"/>
    <property type="evidence" value="ECO:0007669"/>
    <property type="project" value="UniProtKB-EC"/>
</dbReference>
<evidence type="ECO:0000256" key="7">
    <source>
        <dbReference type="ARBA" id="ARBA00034247"/>
    </source>
</evidence>
<keyword evidence="8" id="KW-0175">Coiled coil</keyword>
<dbReference type="InterPro" id="IPR013654">
    <property type="entry name" value="PAS_2"/>
</dbReference>
<dbReference type="FunFam" id="3.30.70.270:FF:000001">
    <property type="entry name" value="Diguanylate cyclase domain protein"/>
    <property type="match status" value="1"/>
</dbReference>
<evidence type="ECO:0000313" key="12">
    <source>
        <dbReference type="Proteomes" id="UP001164935"/>
    </source>
</evidence>
<dbReference type="NCBIfam" id="TIGR00254">
    <property type="entry name" value="GGDEF"/>
    <property type="match status" value="1"/>
</dbReference>
<dbReference type="Pfam" id="PF08446">
    <property type="entry name" value="PAS_2"/>
    <property type="match status" value="1"/>
</dbReference>
<evidence type="ECO:0000256" key="5">
    <source>
        <dbReference type="ARBA" id="ARBA00022991"/>
    </source>
</evidence>
<evidence type="ECO:0000256" key="3">
    <source>
        <dbReference type="ARBA" id="ARBA00022543"/>
    </source>
</evidence>
<dbReference type="InterPro" id="IPR043128">
    <property type="entry name" value="Rev_trsase/Diguanyl_cyclase"/>
</dbReference>
<dbReference type="InterPro" id="IPR016132">
    <property type="entry name" value="Phyto_chromo_attachment"/>
</dbReference>
<dbReference type="PROSITE" id="PS50887">
    <property type="entry name" value="GGDEF"/>
    <property type="match status" value="1"/>
</dbReference>
<dbReference type="KEGG" id="hqn:M0220_07015"/>
<dbReference type="PROSITE" id="PS50046">
    <property type="entry name" value="PHYTOCHROME_2"/>
    <property type="match status" value="1"/>
</dbReference>
<keyword evidence="11" id="KW-0808">Transferase</keyword>
<dbReference type="Gene3D" id="3.30.450.270">
    <property type="match status" value="1"/>
</dbReference>
<keyword evidence="3" id="KW-0600">Photoreceptor protein</keyword>
<name>A0AA46TUP9_9GAMM</name>
<dbReference type="PANTHER" id="PTHR45138">
    <property type="entry name" value="REGULATORY COMPONENTS OF SENSORY TRANSDUCTION SYSTEM"/>
    <property type="match status" value="1"/>
</dbReference>
<dbReference type="InterPro" id="IPR013515">
    <property type="entry name" value="Phytochrome_cen-reg"/>
</dbReference>
<dbReference type="PANTHER" id="PTHR45138:SF9">
    <property type="entry name" value="DIGUANYLATE CYCLASE DGCM-RELATED"/>
    <property type="match status" value="1"/>
</dbReference>
<dbReference type="AlphaFoldDB" id="A0AA46TUP9"/>
<evidence type="ECO:0000259" key="9">
    <source>
        <dbReference type="PROSITE" id="PS50046"/>
    </source>
</evidence>
<dbReference type="Gene3D" id="3.30.450.40">
    <property type="match status" value="1"/>
</dbReference>
<dbReference type="Gene3D" id="3.30.70.270">
    <property type="match status" value="1"/>
</dbReference>
<dbReference type="SUPFAM" id="SSF55781">
    <property type="entry name" value="GAF domain-like"/>
    <property type="match status" value="2"/>
</dbReference>
<dbReference type="GO" id="GO:0009881">
    <property type="term" value="F:photoreceptor activity"/>
    <property type="evidence" value="ECO:0007669"/>
    <property type="project" value="UniProtKB-KW"/>
</dbReference>
<proteinExistence type="predicted"/>
<evidence type="ECO:0000256" key="4">
    <source>
        <dbReference type="ARBA" id="ARBA00022606"/>
    </source>
</evidence>
<evidence type="ECO:0000256" key="6">
    <source>
        <dbReference type="ARBA" id="ARBA00023170"/>
    </source>
</evidence>
<evidence type="ECO:0000256" key="2">
    <source>
        <dbReference type="ARBA" id="ARBA00012528"/>
    </source>
</evidence>
<evidence type="ECO:0000313" key="11">
    <source>
        <dbReference type="EMBL" id="UYO75887.1"/>
    </source>
</evidence>
<dbReference type="InterPro" id="IPR003018">
    <property type="entry name" value="GAF"/>
</dbReference>
<sequence length="684" mass="76133">MSKHHPLLQAFGALLVLDADSRRIQAVSSNLSSLLNIPIPDVRTQTLTSVLGKRLSQRVRYELQGKQRLSGPLTFKCPTRSQRFQLHAYRSGMHVVIEIEPLHTLGKQRLLGTVNERLMRLAEATHQEELLDYLVMAVQELTGHDRVSVCHFDSDWHGLIVAESLATGSVKPGSVSPGREVPLGRLPALLGQRFPAKDFPVALRGAYERHPVRLIQDVAAPCEHLLPRGAVVDLSDCFLRAPAPERQQYLQRLGVRGALSVAMQGDTGLWGLLFCHSASAYPVTPPVRDAVRTLVQMATQRLLLLRARQEARYLQRVQDSLVLSSNNRLKPQSPYQLFTEHAETWQSLFRAHGVALWVKGSVYQAGNTPKPEAISQLVTRIEKAHVHSGPWCTQETAKEPLTSSLGMSEQSGVLAVPLPTDPSQRGWLIFFRPEQVETLYWAMQPPSAPLTPMMMLPSAAWCEEVTGKSEAWQRVERLAAMDLGEDLTLAISAYEISTLNMHLERERKALADANQRLEQLAHFDPLTQVWNRYRIEQAIDAELVAAKRYGAAFALLLFDVDHFKQINDTLGHSVGDDVLISLARMVESSLRGCDHLGRWGGEEFVVLATHSSMDAAEGLAERLRSLVATLQVTGLNQPMTVSIGVAVWQPDDSCKTIIARADAAMYRAKRNGRNRVEIAEKNVQ</sequence>
<protein>
    <recommendedName>
        <fullName evidence="2">diguanylate cyclase</fullName>
        <ecNumber evidence="2">2.7.7.65</ecNumber>
    </recommendedName>
</protein>
<comment type="catalytic activity">
    <reaction evidence="7">
        <text>2 GTP = 3',3'-c-di-GMP + 2 diphosphate</text>
        <dbReference type="Rhea" id="RHEA:24898"/>
        <dbReference type="ChEBI" id="CHEBI:33019"/>
        <dbReference type="ChEBI" id="CHEBI:37565"/>
        <dbReference type="ChEBI" id="CHEBI:58805"/>
        <dbReference type="EC" id="2.7.7.65"/>
    </reaction>
</comment>
<feature type="coiled-coil region" evidence="8">
    <location>
        <begin position="496"/>
        <end position="523"/>
    </location>
</feature>
<dbReference type="Proteomes" id="UP001164935">
    <property type="component" value="Chromosome"/>
</dbReference>
<dbReference type="GO" id="GO:0006355">
    <property type="term" value="P:regulation of DNA-templated transcription"/>
    <property type="evidence" value="ECO:0007669"/>
    <property type="project" value="InterPro"/>
</dbReference>
<organism evidence="11 12">
    <name type="scientific">Halomonas qinghailakensis</name>
    <dbReference type="NCBI Taxonomy" id="2937790"/>
    <lineage>
        <taxon>Bacteria</taxon>
        <taxon>Pseudomonadati</taxon>
        <taxon>Pseudomonadota</taxon>
        <taxon>Gammaproteobacteria</taxon>
        <taxon>Oceanospirillales</taxon>
        <taxon>Halomonadaceae</taxon>
        <taxon>Halomonas</taxon>
    </lineage>
</organism>
<feature type="domain" description="Phytochrome chromophore attachment site" evidence="9">
    <location>
        <begin position="126"/>
        <end position="300"/>
    </location>
</feature>
<dbReference type="CDD" id="cd01949">
    <property type="entry name" value="GGDEF"/>
    <property type="match status" value="1"/>
</dbReference>
<dbReference type="Gene3D" id="3.30.450.20">
    <property type="entry name" value="PAS domain"/>
    <property type="match status" value="1"/>
</dbReference>
<keyword evidence="5" id="KW-0157">Chromophore</keyword>
<dbReference type="EMBL" id="CP096973">
    <property type="protein sequence ID" value="UYO75887.1"/>
    <property type="molecule type" value="Genomic_DNA"/>
</dbReference>
<reference evidence="11" key="1">
    <citation type="submission" date="2022-05" db="EMBL/GenBank/DDBJ databases">
        <title>Complete sequence of a novel PHA-producing Halomonas strain.</title>
        <authorList>
            <person name="Zheng Z."/>
        </authorList>
    </citation>
    <scope>NUCLEOTIDE SEQUENCE</scope>
    <source>
        <strain evidence="11">ZZQ-149</strain>
    </source>
</reference>
<dbReference type="InterPro" id="IPR000160">
    <property type="entry name" value="GGDEF_dom"/>
</dbReference>
<evidence type="ECO:0000256" key="1">
    <source>
        <dbReference type="ARBA" id="ARBA00001946"/>
    </source>
</evidence>
<dbReference type="SMART" id="SM00267">
    <property type="entry name" value="GGDEF"/>
    <property type="match status" value="1"/>
</dbReference>
<comment type="cofactor">
    <cofactor evidence="1">
        <name>Mg(2+)</name>
        <dbReference type="ChEBI" id="CHEBI:18420"/>
    </cofactor>
</comment>
<gene>
    <name evidence="11" type="ORF">M0220_07015</name>
</gene>
<dbReference type="GO" id="GO:0009584">
    <property type="term" value="P:detection of visible light"/>
    <property type="evidence" value="ECO:0007669"/>
    <property type="project" value="InterPro"/>
</dbReference>
<dbReference type="RefSeq" id="WP_264019016.1">
    <property type="nucleotide sequence ID" value="NZ_CP096973.1"/>
</dbReference>
<dbReference type="InterPro" id="IPR050469">
    <property type="entry name" value="Diguanylate_Cyclase"/>
</dbReference>
<keyword evidence="6" id="KW-0675">Receptor</keyword>
<dbReference type="Pfam" id="PF01590">
    <property type="entry name" value="GAF"/>
    <property type="match status" value="1"/>
</dbReference>
<dbReference type="SUPFAM" id="SSF55073">
    <property type="entry name" value="Nucleotide cyclase"/>
    <property type="match status" value="1"/>
</dbReference>
<dbReference type="SUPFAM" id="SSF55785">
    <property type="entry name" value="PYP-like sensor domain (PAS domain)"/>
    <property type="match status" value="1"/>
</dbReference>
<evidence type="ECO:0000259" key="10">
    <source>
        <dbReference type="PROSITE" id="PS50887"/>
    </source>
</evidence>
<dbReference type="InterPro" id="IPR029016">
    <property type="entry name" value="GAF-like_dom_sf"/>
</dbReference>
<dbReference type="InterPro" id="IPR043150">
    <property type="entry name" value="Phytochrome_PHY_sf"/>
</dbReference>
<dbReference type="EC" id="2.7.7.65" evidence="2"/>
<keyword evidence="12" id="KW-1185">Reference proteome</keyword>